<sequence>MTGALAYVRKRFPEPAPVPVVAPITVSFHPDRLLADGRTVAECLAAEGVYRSQFETGISNGGLTAYAGGDRDRWEQRMFPGVYTGAAGRPVYGGLNLAGYPDGASPRFGSCHLVLAPSVLARATFSHGDSFTEPSVFGTADTFGAVWASLLDEVARTGRALNLPAASPAEWVAALGAARPAAGRAMDHYVEAQVHGGLTLGEHVTAVVADPSFSRTPVEAHLRSLAPGFRWSPGFELPVDGFPADLKGPEIPPLVRALSSHYGRDVIDAALVGRATHEPATWSSFGTPAEVLQLLKYVWHILVLCGTPAAA</sequence>
<organism evidence="1 2">
    <name type="scientific">Paractinoplanes bogorensis</name>
    <dbReference type="NCBI Taxonomy" id="1610840"/>
    <lineage>
        <taxon>Bacteria</taxon>
        <taxon>Bacillati</taxon>
        <taxon>Actinomycetota</taxon>
        <taxon>Actinomycetes</taxon>
        <taxon>Micromonosporales</taxon>
        <taxon>Micromonosporaceae</taxon>
        <taxon>Paractinoplanes</taxon>
    </lineage>
</organism>
<evidence type="ECO:0000313" key="1">
    <source>
        <dbReference type="EMBL" id="MBU2665550.1"/>
    </source>
</evidence>
<name>A0ABS5YU01_9ACTN</name>
<dbReference type="InterPro" id="IPR022074">
    <property type="entry name" value="DUF3626"/>
</dbReference>
<dbReference type="Proteomes" id="UP001519654">
    <property type="component" value="Unassembled WGS sequence"/>
</dbReference>
<dbReference type="Pfam" id="PF12294">
    <property type="entry name" value="DUF3626"/>
    <property type="match status" value="1"/>
</dbReference>
<comment type="caution">
    <text evidence="1">The sequence shown here is derived from an EMBL/GenBank/DDBJ whole genome shotgun (WGS) entry which is preliminary data.</text>
</comment>
<dbReference type="EMBL" id="JAHKKG010000005">
    <property type="protein sequence ID" value="MBU2665550.1"/>
    <property type="molecule type" value="Genomic_DNA"/>
</dbReference>
<dbReference type="RefSeq" id="WP_215788740.1">
    <property type="nucleotide sequence ID" value="NZ_JAHKKG010000005.1"/>
</dbReference>
<reference evidence="1 2" key="1">
    <citation type="submission" date="2021-06" db="EMBL/GenBank/DDBJ databases">
        <title>Actinoplanes lichenicola sp. nov., and Actinoplanes ovalisporus sp. nov., isolated from lichen in Thailand.</title>
        <authorList>
            <person name="Saeng-In P."/>
            <person name="Kanchanasin P."/>
            <person name="Yuki M."/>
            <person name="Kudo T."/>
            <person name="Ohkuma M."/>
            <person name="Phongsopitanun W."/>
            <person name="Tanasupawat S."/>
        </authorList>
    </citation>
    <scope>NUCLEOTIDE SEQUENCE [LARGE SCALE GENOMIC DNA]</scope>
    <source>
        <strain evidence="1 2">NBRC 110975</strain>
    </source>
</reference>
<proteinExistence type="predicted"/>
<keyword evidence="2" id="KW-1185">Reference proteome</keyword>
<evidence type="ECO:0000313" key="2">
    <source>
        <dbReference type="Proteomes" id="UP001519654"/>
    </source>
</evidence>
<gene>
    <name evidence="1" type="ORF">KOI35_18740</name>
</gene>
<protein>
    <submittedName>
        <fullName evidence="1">DUF3626 domain-containing protein</fullName>
    </submittedName>
</protein>
<accession>A0ABS5YU01</accession>